<dbReference type="HOGENOM" id="CLU_037562_3_1_0"/>
<dbReference type="GO" id="GO:1990904">
    <property type="term" value="C:ribonucleoprotein complex"/>
    <property type="evidence" value="ECO:0007669"/>
    <property type="project" value="UniProtKB-KW"/>
</dbReference>
<evidence type="ECO:0000313" key="6">
    <source>
        <dbReference type="Proteomes" id="UP000007881"/>
    </source>
</evidence>
<keyword evidence="4" id="KW-0694">RNA-binding</keyword>
<dbReference type="GO" id="GO:0005840">
    <property type="term" value="C:ribosome"/>
    <property type="evidence" value="ECO:0007669"/>
    <property type="project" value="UniProtKB-KW"/>
</dbReference>
<dbReference type="eggNOG" id="COG0089">
    <property type="taxonomic scope" value="Bacteria"/>
</dbReference>
<name>I0III7_PHYMF</name>
<dbReference type="Pfam" id="PF00276">
    <property type="entry name" value="Ribosomal_L23"/>
    <property type="match status" value="1"/>
</dbReference>
<proteinExistence type="inferred from homology"/>
<dbReference type="OrthoDB" id="9793353at2"/>
<dbReference type="SUPFAM" id="SSF54189">
    <property type="entry name" value="Ribosomal proteins S24e, L23 and L15e"/>
    <property type="match status" value="1"/>
</dbReference>
<comment type="subunit">
    <text evidence="4">Part of the 50S ribosomal subunit. Contacts protein L29, and trigger factor when it is bound to the ribosome.</text>
</comment>
<comment type="function">
    <text evidence="4">One of the early assembly proteins it binds 23S rRNA. One of the proteins that surrounds the polypeptide exit tunnel on the outside of the ribosome. Forms the main docking site for trigger factor binding to the ribosome.</text>
</comment>
<comment type="similarity">
    <text evidence="1 4">Belongs to the universal ribosomal protein uL23 family.</text>
</comment>
<evidence type="ECO:0000256" key="4">
    <source>
        <dbReference type="HAMAP-Rule" id="MF_01369"/>
    </source>
</evidence>
<dbReference type="GO" id="GO:0003735">
    <property type="term" value="F:structural constituent of ribosome"/>
    <property type="evidence" value="ECO:0007669"/>
    <property type="project" value="InterPro"/>
</dbReference>
<dbReference type="Gene3D" id="3.30.70.330">
    <property type="match status" value="1"/>
</dbReference>
<dbReference type="Proteomes" id="UP000007881">
    <property type="component" value="Chromosome"/>
</dbReference>
<dbReference type="GO" id="GO:0019843">
    <property type="term" value="F:rRNA binding"/>
    <property type="evidence" value="ECO:0007669"/>
    <property type="project" value="UniProtKB-UniRule"/>
</dbReference>
<dbReference type="RefSeq" id="WP_014438283.1">
    <property type="nucleotide sequence ID" value="NC_017080.1"/>
</dbReference>
<keyword evidence="6" id="KW-1185">Reference proteome</keyword>
<evidence type="ECO:0000256" key="1">
    <source>
        <dbReference type="ARBA" id="ARBA00006700"/>
    </source>
</evidence>
<dbReference type="AlphaFoldDB" id="I0III7"/>
<accession>I0III7</accession>
<keyword evidence="3 4" id="KW-0687">Ribonucleoprotein</keyword>
<organism evidence="5 6">
    <name type="scientific">Phycisphaera mikurensis (strain NBRC 102666 / KCTC 22515 / FYK2301M01)</name>
    <dbReference type="NCBI Taxonomy" id="1142394"/>
    <lineage>
        <taxon>Bacteria</taxon>
        <taxon>Pseudomonadati</taxon>
        <taxon>Planctomycetota</taxon>
        <taxon>Phycisphaerae</taxon>
        <taxon>Phycisphaerales</taxon>
        <taxon>Phycisphaeraceae</taxon>
        <taxon>Phycisphaera</taxon>
    </lineage>
</organism>
<dbReference type="PANTHER" id="PTHR11620">
    <property type="entry name" value="60S RIBOSOMAL PROTEIN L23A"/>
    <property type="match status" value="1"/>
</dbReference>
<dbReference type="HAMAP" id="MF_01369_B">
    <property type="entry name" value="Ribosomal_uL23_B"/>
    <property type="match status" value="1"/>
</dbReference>
<dbReference type="NCBIfam" id="NF004363">
    <property type="entry name" value="PRK05738.2-4"/>
    <property type="match status" value="1"/>
</dbReference>
<dbReference type="STRING" id="1142394.PSMK_29160"/>
<dbReference type="KEGG" id="phm:PSMK_29160"/>
<dbReference type="InterPro" id="IPR012678">
    <property type="entry name" value="Ribosomal_uL23/eL15/eS24_sf"/>
</dbReference>
<keyword evidence="2 4" id="KW-0689">Ribosomal protein</keyword>
<gene>
    <name evidence="4 5" type="primary">rplW</name>
    <name evidence="5" type="ordered locus">PSMK_29160</name>
</gene>
<evidence type="ECO:0000256" key="2">
    <source>
        <dbReference type="ARBA" id="ARBA00022980"/>
    </source>
</evidence>
<dbReference type="EMBL" id="AP012338">
    <property type="protein sequence ID" value="BAM05075.1"/>
    <property type="molecule type" value="Genomic_DNA"/>
</dbReference>
<keyword evidence="4" id="KW-0699">rRNA-binding</keyword>
<dbReference type="GO" id="GO:0006412">
    <property type="term" value="P:translation"/>
    <property type="evidence" value="ECO:0007669"/>
    <property type="project" value="UniProtKB-UniRule"/>
</dbReference>
<protein>
    <recommendedName>
        <fullName evidence="4">Large ribosomal subunit protein uL23</fullName>
    </recommendedName>
</protein>
<evidence type="ECO:0000313" key="5">
    <source>
        <dbReference type="EMBL" id="BAM05075.1"/>
    </source>
</evidence>
<dbReference type="InterPro" id="IPR012677">
    <property type="entry name" value="Nucleotide-bd_a/b_plait_sf"/>
</dbReference>
<reference evidence="5 6" key="1">
    <citation type="submission" date="2012-02" db="EMBL/GenBank/DDBJ databases">
        <title>Complete genome sequence of Phycisphaera mikurensis NBRC 102666.</title>
        <authorList>
            <person name="Ankai A."/>
            <person name="Hosoyama A."/>
            <person name="Terui Y."/>
            <person name="Sekine M."/>
            <person name="Fukai R."/>
            <person name="Kato Y."/>
            <person name="Nakamura S."/>
            <person name="Yamada-Narita S."/>
            <person name="Kawakoshi A."/>
            <person name="Fukunaga Y."/>
            <person name="Yamazaki S."/>
            <person name="Fujita N."/>
        </authorList>
    </citation>
    <scope>NUCLEOTIDE SEQUENCE [LARGE SCALE GENOMIC DNA]</scope>
    <source>
        <strain evidence="6">NBRC 102666 / KCTC 22515 / FYK2301M01</strain>
    </source>
</reference>
<sequence>MLDATQIIKRPIITEKTTWEAGSRNRYAFEIHKDATKPQVAASIAKLYGVRVESVATMNRKGEAKRNRYGTTTTPTVKRAIVQLHAEDSIDLY</sequence>
<dbReference type="InterPro" id="IPR013025">
    <property type="entry name" value="Ribosomal_uL23-like"/>
</dbReference>
<evidence type="ECO:0000256" key="3">
    <source>
        <dbReference type="ARBA" id="ARBA00023274"/>
    </source>
</evidence>